<dbReference type="EMBL" id="JADQCH020000001">
    <property type="protein sequence ID" value="MEY2344133.1"/>
    <property type="molecule type" value="Genomic_DNA"/>
</dbReference>
<dbReference type="GO" id="GO:0006281">
    <property type="term" value="P:DNA repair"/>
    <property type="evidence" value="ECO:0007669"/>
    <property type="project" value="UniProtKB-KW"/>
</dbReference>
<sequence length="94" mass="10374">MIAQVIGFVELPTQPLALPLDIQGTVFQQKVWRALLDIPFGCTMTYQEIAQKIGSPKSYRAVANACASNKLAVAIPCHRVIRQNGEISGYRWGD</sequence>
<organism evidence="10">
    <name type="scientific">Proteus mirabilis</name>
    <dbReference type="NCBI Taxonomy" id="584"/>
    <lineage>
        <taxon>Bacteria</taxon>
        <taxon>Pseudomonadati</taxon>
        <taxon>Pseudomonadota</taxon>
        <taxon>Gammaproteobacteria</taxon>
        <taxon>Enterobacterales</taxon>
        <taxon>Morganellaceae</taxon>
        <taxon>Proteus</taxon>
    </lineage>
</organism>
<dbReference type="PANTHER" id="PTHR10815">
    <property type="entry name" value="METHYLATED-DNA--PROTEIN-CYSTEINE METHYLTRANSFERASE"/>
    <property type="match status" value="1"/>
</dbReference>
<name>A0ABD5LWX3_PROMI</name>
<dbReference type="InterPro" id="IPR036217">
    <property type="entry name" value="MethylDNA_cys_MeTrfase_DNAb"/>
</dbReference>
<dbReference type="AlphaFoldDB" id="A0ABD5LWX3"/>
<dbReference type="GO" id="GO:0032259">
    <property type="term" value="P:methylation"/>
    <property type="evidence" value="ECO:0007669"/>
    <property type="project" value="UniProtKB-KW"/>
</dbReference>
<evidence type="ECO:0000256" key="3">
    <source>
        <dbReference type="ARBA" id="ARBA00011918"/>
    </source>
</evidence>
<dbReference type="Pfam" id="PF01035">
    <property type="entry name" value="DNA_binding_1"/>
    <property type="match status" value="1"/>
</dbReference>
<feature type="domain" description="Methylated-DNA-[protein]-cysteine S-methyltransferase DNA binding" evidence="9">
    <location>
        <begin position="27"/>
        <end position="93"/>
    </location>
</feature>
<evidence type="ECO:0000256" key="2">
    <source>
        <dbReference type="ARBA" id="ARBA00008711"/>
    </source>
</evidence>
<keyword evidence="6" id="KW-0227">DNA damage</keyword>
<evidence type="ECO:0000313" key="10">
    <source>
        <dbReference type="EMBL" id="MEY2344133.1"/>
    </source>
</evidence>
<comment type="catalytic activity">
    <reaction evidence="1">
        <text>a 4-O-methyl-thymidine in DNA + L-cysteinyl-[protein] = a thymidine in DNA + S-methyl-L-cysteinyl-[protein]</text>
        <dbReference type="Rhea" id="RHEA:53428"/>
        <dbReference type="Rhea" id="RHEA-COMP:10131"/>
        <dbReference type="Rhea" id="RHEA-COMP:10132"/>
        <dbReference type="Rhea" id="RHEA-COMP:13555"/>
        <dbReference type="Rhea" id="RHEA-COMP:13556"/>
        <dbReference type="ChEBI" id="CHEBI:29950"/>
        <dbReference type="ChEBI" id="CHEBI:82612"/>
        <dbReference type="ChEBI" id="CHEBI:137386"/>
        <dbReference type="ChEBI" id="CHEBI:137387"/>
        <dbReference type="EC" id="2.1.1.63"/>
    </reaction>
</comment>
<dbReference type="CDD" id="cd06445">
    <property type="entry name" value="ATase"/>
    <property type="match status" value="1"/>
</dbReference>
<evidence type="ECO:0000259" key="9">
    <source>
        <dbReference type="Pfam" id="PF01035"/>
    </source>
</evidence>
<reference evidence="10" key="1">
    <citation type="submission" date="2021-05" db="EMBL/GenBank/DDBJ databases">
        <title>First report of NDM-5 and VEB-6 producing Proteus mirabilis isolated from blood of a sepsis patient in Kolkata, India.</title>
        <authorList>
            <person name="Halder G."/>
            <person name="Chaudhuri B."/>
            <person name="Dutta S."/>
        </authorList>
    </citation>
    <scope>NUCLEOTIDE SEQUENCE [LARGE SCALE GENOMIC DNA]</scope>
    <source>
        <strain evidence="10">7049</strain>
    </source>
</reference>
<dbReference type="GO" id="GO:0003908">
    <property type="term" value="F:methylated-DNA-[protein]-cysteine S-methyltransferase activity"/>
    <property type="evidence" value="ECO:0007669"/>
    <property type="project" value="UniProtKB-EC"/>
</dbReference>
<protein>
    <recommendedName>
        <fullName evidence="3">methylated-DNA--[protein]-cysteine S-methyltransferase</fullName>
        <ecNumber evidence="3">2.1.1.63</ecNumber>
    </recommendedName>
</protein>
<proteinExistence type="inferred from homology"/>
<comment type="similarity">
    <text evidence="2">Belongs to the MGMT family.</text>
</comment>
<evidence type="ECO:0000256" key="6">
    <source>
        <dbReference type="ARBA" id="ARBA00022763"/>
    </source>
</evidence>
<dbReference type="NCBIfam" id="TIGR00589">
    <property type="entry name" value="ogt"/>
    <property type="match status" value="1"/>
</dbReference>
<dbReference type="InterPro" id="IPR001497">
    <property type="entry name" value="MethylDNA_cys_MeTrfase_AS"/>
</dbReference>
<comment type="caution">
    <text evidence="10">The sequence shown here is derived from an EMBL/GenBank/DDBJ whole genome shotgun (WGS) entry which is preliminary data.</text>
</comment>
<gene>
    <name evidence="10" type="ORF">I3679_008220</name>
</gene>
<dbReference type="PROSITE" id="PS00374">
    <property type="entry name" value="MGMT"/>
    <property type="match status" value="1"/>
</dbReference>
<dbReference type="FunFam" id="1.10.10.10:FF:000214">
    <property type="entry name" value="Methylated-DNA--protein-cysteine methyltransferase"/>
    <property type="match status" value="1"/>
</dbReference>
<keyword evidence="4 10" id="KW-0489">Methyltransferase</keyword>
<comment type="catalytic activity">
    <reaction evidence="8">
        <text>a 6-O-methyl-2'-deoxyguanosine in DNA + L-cysteinyl-[protein] = S-methyl-L-cysteinyl-[protein] + a 2'-deoxyguanosine in DNA</text>
        <dbReference type="Rhea" id="RHEA:24000"/>
        <dbReference type="Rhea" id="RHEA-COMP:10131"/>
        <dbReference type="Rhea" id="RHEA-COMP:10132"/>
        <dbReference type="Rhea" id="RHEA-COMP:11367"/>
        <dbReference type="Rhea" id="RHEA-COMP:11368"/>
        <dbReference type="ChEBI" id="CHEBI:29950"/>
        <dbReference type="ChEBI" id="CHEBI:82612"/>
        <dbReference type="ChEBI" id="CHEBI:85445"/>
        <dbReference type="ChEBI" id="CHEBI:85448"/>
        <dbReference type="EC" id="2.1.1.63"/>
    </reaction>
</comment>
<evidence type="ECO:0000256" key="8">
    <source>
        <dbReference type="ARBA" id="ARBA00049348"/>
    </source>
</evidence>
<evidence type="ECO:0000256" key="5">
    <source>
        <dbReference type="ARBA" id="ARBA00022679"/>
    </source>
</evidence>
<dbReference type="InterPro" id="IPR014048">
    <property type="entry name" value="MethylDNA_cys_MeTrfase_DNA-bd"/>
</dbReference>
<dbReference type="Gene3D" id="1.10.10.10">
    <property type="entry name" value="Winged helix-like DNA-binding domain superfamily/Winged helix DNA-binding domain"/>
    <property type="match status" value="1"/>
</dbReference>
<dbReference type="InterPro" id="IPR036388">
    <property type="entry name" value="WH-like_DNA-bd_sf"/>
</dbReference>
<evidence type="ECO:0000256" key="4">
    <source>
        <dbReference type="ARBA" id="ARBA00022603"/>
    </source>
</evidence>
<dbReference type="EC" id="2.1.1.63" evidence="3"/>
<keyword evidence="5 10" id="KW-0808">Transferase</keyword>
<dbReference type="PANTHER" id="PTHR10815:SF14">
    <property type="entry name" value="BIFUNCTIONAL TRANSCRIPTIONAL ACTIVATOR_DNA REPAIR ENZYME ADA"/>
    <property type="match status" value="1"/>
</dbReference>
<keyword evidence="7" id="KW-0234">DNA repair</keyword>
<dbReference type="SUPFAM" id="SSF46767">
    <property type="entry name" value="Methylated DNA-protein cysteine methyltransferase, C-terminal domain"/>
    <property type="match status" value="1"/>
</dbReference>
<evidence type="ECO:0000256" key="7">
    <source>
        <dbReference type="ARBA" id="ARBA00023204"/>
    </source>
</evidence>
<accession>A0ABD5LWX3</accession>
<evidence type="ECO:0000256" key="1">
    <source>
        <dbReference type="ARBA" id="ARBA00001286"/>
    </source>
</evidence>